<reference evidence="2" key="2">
    <citation type="submission" date="2013-05" db="EMBL/GenBank/DDBJ databases">
        <authorList>
            <person name="Carter J.-M."/>
            <person name="Baker S.C."/>
            <person name="Pink R."/>
            <person name="Carter D.R.F."/>
            <person name="Collins A."/>
            <person name="Tomlin J."/>
            <person name="Gibbs M."/>
            <person name="Breuker C.J."/>
        </authorList>
    </citation>
    <scope>NUCLEOTIDE SEQUENCE</scope>
    <source>
        <tissue evidence="2">Ovary</tissue>
    </source>
</reference>
<evidence type="ECO:0000256" key="1">
    <source>
        <dbReference type="SAM" id="Phobius"/>
    </source>
</evidence>
<keyword evidence="1" id="KW-0812">Transmembrane</keyword>
<reference evidence="2" key="1">
    <citation type="journal article" date="2013" name="BMC Genomics">
        <title>Unscrambling butterfly oogenesis.</title>
        <authorList>
            <person name="Carter J.M."/>
            <person name="Baker S.C."/>
            <person name="Pink R."/>
            <person name="Carter D.R."/>
            <person name="Collins A."/>
            <person name="Tomlin J."/>
            <person name="Gibbs M."/>
            <person name="Breuker C.J."/>
        </authorList>
    </citation>
    <scope>NUCLEOTIDE SEQUENCE</scope>
    <source>
        <tissue evidence="2">Ovary</tissue>
    </source>
</reference>
<dbReference type="EMBL" id="GAIX01014996">
    <property type="protein sequence ID" value="JAA77564.1"/>
    <property type="molecule type" value="Transcribed_RNA"/>
</dbReference>
<proteinExistence type="predicted"/>
<evidence type="ECO:0000313" key="2">
    <source>
        <dbReference type="EMBL" id="JAA77564.1"/>
    </source>
</evidence>
<accession>S4NKJ6</accession>
<sequence>SILLRCSSIPYSKTTPRLLVSKYCSKRRKISRRVEFPRKRMVTTGILIVLIGFFLQAFASLVLKFYRKVRFKTSYHTKNYTRT</sequence>
<keyword evidence="1" id="KW-1133">Transmembrane helix</keyword>
<organism evidence="2">
    <name type="scientific">Pararge aegeria</name>
    <name type="common">speckled wood butterfly</name>
    <dbReference type="NCBI Taxonomy" id="116150"/>
    <lineage>
        <taxon>Eukaryota</taxon>
        <taxon>Metazoa</taxon>
        <taxon>Ecdysozoa</taxon>
        <taxon>Arthropoda</taxon>
        <taxon>Hexapoda</taxon>
        <taxon>Insecta</taxon>
        <taxon>Pterygota</taxon>
        <taxon>Neoptera</taxon>
        <taxon>Endopterygota</taxon>
        <taxon>Lepidoptera</taxon>
        <taxon>Glossata</taxon>
        <taxon>Ditrysia</taxon>
        <taxon>Papilionoidea</taxon>
        <taxon>Nymphalidae</taxon>
        <taxon>Satyrinae</taxon>
        <taxon>Satyrini</taxon>
        <taxon>Parargina</taxon>
        <taxon>Pararge</taxon>
    </lineage>
</organism>
<feature type="non-terminal residue" evidence="2">
    <location>
        <position position="1"/>
    </location>
</feature>
<dbReference type="AlphaFoldDB" id="S4NKJ6"/>
<protein>
    <submittedName>
        <fullName evidence="2">Uncharacterized protein</fullName>
    </submittedName>
</protein>
<feature type="transmembrane region" description="Helical" evidence="1">
    <location>
        <begin position="41"/>
        <end position="63"/>
    </location>
</feature>
<keyword evidence="1" id="KW-0472">Membrane</keyword>
<name>S4NKJ6_9NEOP</name>